<accession>A0A9Q1MQJ4</accession>
<dbReference type="InterPro" id="IPR001611">
    <property type="entry name" value="Leu-rich_rpt"/>
</dbReference>
<evidence type="ECO:0000256" key="7">
    <source>
        <dbReference type="ARBA" id="ARBA00023180"/>
    </source>
</evidence>
<sequence length="189" mass="21400">MIQQSLLSSKDAWKEAILSDPHNITANWEGSNVCNYTGVFCWPSLDEPNELIVAGIDINHGDISGKLPHELGLLYDIALLHINSNRFCGTIPENFLNLKLLFELDLSNNRFVGKFPDVVVRLPNLKFRDLRFNEFEGGLPRQVFERSFNALFINNRFSSELPDNFGNSPVSVMFLANNNFEGCLPVRVL</sequence>
<dbReference type="FunFam" id="3.80.10.10:FF:000224">
    <property type="entry name" value="Leucine-rich repeat extensin-like protein 1"/>
    <property type="match status" value="1"/>
</dbReference>
<keyword evidence="8" id="KW-0379">Hydroxylation</keyword>
<dbReference type="Gene3D" id="3.80.10.10">
    <property type="entry name" value="Ribonuclease Inhibitor"/>
    <property type="match status" value="1"/>
</dbReference>
<dbReference type="InterPro" id="IPR032675">
    <property type="entry name" value="LRR_dom_sf"/>
</dbReference>
<evidence type="ECO:0000256" key="6">
    <source>
        <dbReference type="ARBA" id="ARBA00022737"/>
    </source>
</evidence>
<evidence type="ECO:0000313" key="13">
    <source>
        <dbReference type="Proteomes" id="UP001152561"/>
    </source>
</evidence>
<protein>
    <recommendedName>
        <fullName evidence="10">Cell wall hydroxyproline-rich glycoprotein</fullName>
    </recommendedName>
</protein>
<dbReference type="Proteomes" id="UP001152561">
    <property type="component" value="Unassembled WGS sequence"/>
</dbReference>
<dbReference type="GO" id="GO:0050832">
    <property type="term" value="P:defense response to fungus"/>
    <property type="evidence" value="ECO:0007669"/>
    <property type="project" value="UniProtKB-ARBA"/>
</dbReference>
<evidence type="ECO:0000256" key="8">
    <source>
        <dbReference type="ARBA" id="ARBA00023278"/>
    </source>
</evidence>
<feature type="domain" description="Leucine-rich repeat-containing N-terminal plant-type" evidence="11">
    <location>
        <begin position="13"/>
        <end position="42"/>
    </location>
</feature>
<keyword evidence="4" id="KW-0433">Leucine-rich repeat</keyword>
<dbReference type="AlphaFoldDB" id="A0A9Q1MQJ4"/>
<evidence type="ECO:0000256" key="2">
    <source>
        <dbReference type="ARBA" id="ARBA00022512"/>
    </source>
</evidence>
<dbReference type="EMBL" id="JAJAGQ010000005">
    <property type="protein sequence ID" value="KAJ8563453.1"/>
    <property type="molecule type" value="Genomic_DNA"/>
</dbReference>
<keyword evidence="13" id="KW-1185">Reference proteome</keyword>
<dbReference type="InterPro" id="IPR013210">
    <property type="entry name" value="LRR_N_plant-typ"/>
</dbReference>
<organism evidence="12 13">
    <name type="scientific">Anisodus acutangulus</name>
    <dbReference type="NCBI Taxonomy" id="402998"/>
    <lineage>
        <taxon>Eukaryota</taxon>
        <taxon>Viridiplantae</taxon>
        <taxon>Streptophyta</taxon>
        <taxon>Embryophyta</taxon>
        <taxon>Tracheophyta</taxon>
        <taxon>Spermatophyta</taxon>
        <taxon>Magnoliopsida</taxon>
        <taxon>eudicotyledons</taxon>
        <taxon>Gunneridae</taxon>
        <taxon>Pentapetalae</taxon>
        <taxon>asterids</taxon>
        <taxon>lamiids</taxon>
        <taxon>Solanales</taxon>
        <taxon>Solanaceae</taxon>
        <taxon>Solanoideae</taxon>
        <taxon>Hyoscyameae</taxon>
        <taxon>Anisodus</taxon>
    </lineage>
</organism>
<evidence type="ECO:0000256" key="10">
    <source>
        <dbReference type="ARBA" id="ARBA00041871"/>
    </source>
</evidence>
<comment type="caution">
    <text evidence="12">The sequence shown here is derived from an EMBL/GenBank/DDBJ whole genome shotgun (WGS) entry which is preliminary data.</text>
</comment>
<keyword evidence="9" id="KW-0961">Cell wall biogenesis/degradation</keyword>
<dbReference type="PANTHER" id="PTHR32093">
    <property type="entry name" value="LEUCINE-RICH REPEAT EXTENSIN-LIKE PROTEIN 3-RELATED"/>
    <property type="match status" value="1"/>
</dbReference>
<dbReference type="Pfam" id="PF08263">
    <property type="entry name" value="LRRNT_2"/>
    <property type="match status" value="1"/>
</dbReference>
<reference evidence="13" key="1">
    <citation type="journal article" date="2023" name="Proc. Natl. Acad. Sci. U.S.A.">
        <title>Genomic and structural basis for evolution of tropane alkaloid biosynthesis.</title>
        <authorList>
            <person name="Wanga Y.-J."/>
            <person name="Taina T."/>
            <person name="Yua J.-Y."/>
            <person name="Lia J."/>
            <person name="Xua B."/>
            <person name="Chenc J."/>
            <person name="D'Auriad J.C."/>
            <person name="Huanga J.-P."/>
            <person name="Huanga S.-X."/>
        </authorList>
    </citation>
    <scope>NUCLEOTIDE SEQUENCE [LARGE SCALE GENOMIC DNA]</scope>
    <source>
        <strain evidence="13">cv. KIB-2019</strain>
    </source>
</reference>
<keyword evidence="3" id="KW-0964">Secreted</keyword>
<evidence type="ECO:0000256" key="1">
    <source>
        <dbReference type="ARBA" id="ARBA00004191"/>
    </source>
</evidence>
<name>A0A9Q1MQJ4_9SOLA</name>
<keyword evidence="2" id="KW-0134">Cell wall</keyword>
<evidence type="ECO:0000256" key="9">
    <source>
        <dbReference type="ARBA" id="ARBA00023316"/>
    </source>
</evidence>
<proteinExistence type="predicted"/>
<evidence type="ECO:0000313" key="12">
    <source>
        <dbReference type="EMBL" id="KAJ8563453.1"/>
    </source>
</evidence>
<comment type="subcellular location">
    <subcellularLocation>
        <location evidence="1">Secreted</location>
        <location evidence="1">Cell wall</location>
    </subcellularLocation>
</comment>
<evidence type="ECO:0000256" key="5">
    <source>
        <dbReference type="ARBA" id="ARBA00022729"/>
    </source>
</evidence>
<keyword evidence="6" id="KW-0677">Repeat</keyword>
<dbReference type="OrthoDB" id="676979at2759"/>
<dbReference type="Pfam" id="PF00560">
    <property type="entry name" value="LRR_1"/>
    <property type="match status" value="1"/>
</dbReference>
<dbReference type="PANTHER" id="PTHR32093:SF120">
    <property type="entry name" value="LEUCINE-RICH REPEAT EXTENSIN-LIKE PROTEIN 3-RELATED"/>
    <property type="match status" value="1"/>
</dbReference>
<gene>
    <name evidence="12" type="ORF">K7X08_031905</name>
</gene>
<keyword evidence="5" id="KW-0732">Signal</keyword>
<evidence type="ECO:0000259" key="11">
    <source>
        <dbReference type="Pfam" id="PF08263"/>
    </source>
</evidence>
<dbReference type="SUPFAM" id="SSF52058">
    <property type="entry name" value="L domain-like"/>
    <property type="match status" value="1"/>
</dbReference>
<evidence type="ECO:0000256" key="3">
    <source>
        <dbReference type="ARBA" id="ARBA00022525"/>
    </source>
</evidence>
<dbReference type="InterPro" id="IPR051582">
    <property type="entry name" value="LRR_extensin-like_regulator"/>
</dbReference>
<dbReference type="GO" id="GO:0071555">
    <property type="term" value="P:cell wall organization"/>
    <property type="evidence" value="ECO:0007669"/>
    <property type="project" value="UniProtKB-KW"/>
</dbReference>
<keyword evidence="7" id="KW-0325">Glycoprotein</keyword>
<evidence type="ECO:0000256" key="4">
    <source>
        <dbReference type="ARBA" id="ARBA00022614"/>
    </source>
</evidence>